<dbReference type="Proteomes" id="UP000007954">
    <property type="component" value="Chromosome"/>
</dbReference>
<feature type="transmembrane region" description="Helical" evidence="7">
    <location>
        <begin position="12"/>
        <end position="33"/>
    </location>
</feature>
<evidence type="ECO:0000256" key="4">
    <source>
        <dbReference type="ARBA" id="ARBA00022989"/>
    </source>
</evidence>
<dbReference type="Gene3D" id="1.20.1510.10">
    <property type="entry name" value="Cation efflux protein transmembrane domain"/>
    <property type="match status" value="1"/>
</dbReference>
<dbReference type="RefSeq" id="WP_011572411.1">
    <property type="nucleotide sequence ID" value="NC_017459.1"/>
</dbReference>
<evidence type="ECO:0000313" key="10">
    <source>
        <dbReference type="EMBL" id="CCC41505.1"/>
    </source>
</evidence>
<dbReference type="InterPro" id="IPR058533">
    <property type="entry name" value="Cation_efflux_TM"/>
</dbReference>
<evidence type="ECO:0000256" key="2">
    <source>
        <dbReference type="ARBA" id="ARBA00022448"/>
    </source>
</evidence>
<feature type="domain" description="Cation efflux protein transmembrane" evidence="8">
    <location>
        <begin position="15"/>
        <end position="207"/>
    </location>
</feature>
<dbReference type="EMBL" id="FR746099">
    <property type="protein sequence ID" value="CCC41505.1"/>
    <property type="molecule type" value="Genomic_DNA"/>
</dbReference>
<dbReference type="NCBIfam" id="TIGR01297">
    <property type="entry name" value="CDF"/>
    <property type="match status" value="1"/>
</dbReference>
<comment type="subcellular location">
    <subcellularLocation>
        <location evidence="1">Membrane</location>
        <topology evidence="1">Multi-pass membrane protein</topology>
    </subcellularLocation>
</comment>
<evidence type="ECO:0000259" key="8">
    <source>
        <dbReference type="Pfam" id="PF01545"/>
    </source>
</evidence>
<proteinExistence type="predicted"/>
<dbReference type="PANTHER" id="PTHR43840:SF15">
    <property type="entry name" value="MITOCHONDRIAL METAL TRANSPORTER 1-RELATED"/>
    <property type="match status" value="1"/>
</dbReference>
<dbReference type="AlphaFoldDB" id="G0LN35"/>
<dbReference type="KEGG" id="hwc:Hqrw_3768"/>
<dbReference type="Gene3D" id="3.30.70.1350">
    <property type="entry name" value="Cation efflux protein, cytoplasmic domain"/>
    <property type="match status" value="1"/>
</dbReference>
<dbReference type="InterPro" id="IPR036837">
    <property type="entry name" value="Cation_efflux_CTD_sf"/>
</dbReference>
<evidence type="ECO:0000256" key="3">
    <source>
        <dbReference type="ARBA" id="ARBA00022692"/>
    </source>
</evidence>
<dbReference type="SUPFAM" id="SSF160240">
    <property type="entry name" value="Cation efflux protein cytoplasmic domain-like"/>
    <property type="match status" value="1"/>
</dbReference>
<feature type="domain" description="Cation efflux protein cytoplasmic" evidence="9">
    <location>
        <begin position="211"/>
        <end position="287"/>
    </location>
</feature>
<dbReference type="Pfam" id="PF16916">
    <property type="entry name" value="ZT_dimer"/>
    <property type="match status" value="1"/>
</dbReference>
<keyword evidence="4 7" id="KW-1133">Transmembrane helix</keyword>
<feature type="region of interest" description="Disordered" evidence="6">
    <location>
        <begin position="294"/>
        <end position="313"/>
    </location>
</feature>
<evidence type="ECO:0000256" key="7">
    <source>
        <dbReference type="SAM" id="Phobius"/>
    </source>
</evidence>
<feature type="transmembrane region" description="Helical" evidence="7">
    <location>
        <begin position="81"/>
        <end position="102"/>
    </location>
</feature>
<dbReference type="SUPFAM" id="SSF161111">
    <property type="entry name" value="Cation efflux protein transmembrane domain-like"/>
    <property type="match status" value="1"/>
</dbReference>
<keyword evidence="5 7" id="KW-0472">Membrane</keyword>
<keyword evidence="3 7" id="KW-0812">Transmembrane</keyword>
<sequence>MSDDRQTVVRRVGAVILVVNLVLVIAKSGVWLITGSLAVGSEAINSLTDSAYSLVILTGLYLTTQPPDFKHPHGHERIEPFVSLFVAAGIFIAGGAVLWNAAEAIQAGTYGIKTDLTAVGVLIGTAVVKYGLYRYCCHVGSEHHSPAVTAAALDNRNDILTASAALIGVLGSSIGAPVLDPIAAIVVSVGIFYTGYEIVRDNISYLVGAAPPETLRREILEEALTHPDVRGAHDVVAHYVGPEVDVSLHIEVEGNLTLTEAHNIESAVVESVEDLRSVDDAFVHVDPRELDEWKDDPDANRLVKEPRVSDDRG</sequence>
<dbReference type="InterPro" id="IPR027470">
    <property type="entry name" value="Cation_efflux_CTD"/>
</dbReference>
<protein>
    <submittedName>
        <fullName evidence="10">Transport protein (Probable substrate zinc/cadmium/cobalt)</fullName>
    </submittedName>
</protein>
<accession>G0LN35</accession>
<evidence type="ECO:0000256" key="6">
    <source>
        <dbReference type="SAM" id="MobiDB-lite"/>
    </source>
</evidence>
<gene>
    <name evidence="10" type="ordered locus">Hqrw_3768</name>
</gene>
<evidence type="ECO:0000259" key="9">
    <source>
        <dbReference type="Pfam" id="PF16916"/>
    </source>
</evidence>
<evidence type="ECO:0000313" key="11">
    <source>
        <dbReference type="Proteomes" id="UP000007954"/>
    </source>
</evidence>
<dbReference type="InterPro" id="IPR002524">
    <property type="entry name" value="Cation_efflux"/>
</dbReference>
<keyword evidence="2" id="KW-0813">Transport</keyword>
<evidence type="ECO:0000256" key="5">
    <source>
        <dbReference type="ARBA" id="ARBA00023136"/>
    </source>
</evidence>
<dbReference type="InterPro" id="IPR050291">
    <property type="entry name" value="CDF_Transporter"/>
</dbReference>
<dbReference type="InterPro" id="IPR027469">
    <property type="entry name" value="Cation_efflux_TMD_sf"/>
</dbReference>
<dbReference type="GO" id="GO:0008324">
    <property type="term" value="F:monoatomic cation transmembrane transporter activity"/>
    <property type="evidence" value="ECO:0007669"/>
    <property type="project" value="InterPro"/>
</dbReference>
<name>G0LN35_HALWC</name>
<dbReference type="Pfam" id="PF01545">
    <property type="entry name" value="Cation_efflux"/>
    <property type="match status" value="1"/>
</dbReference>
<dbReference type="GO" id="GO:0016020">
    <property type="term" value="C:membrane"/>
    <property type="evidence" value="ECO:0007669"/>
    <property type="project" value="UniProtKB-SubCell"/>
</dbReference>
<dbReference type="GeneID" id="12448625"/>
<evidence type="ECO:0000256" key="1">
    <source>
        <dbReference type="ARBA" id="ARBA00004141"/>
    </source>
</evidence>
<reference evidence="10 11" key="1">
    <citation type="journal article" date="2011" name="PLoS ONE">
        <title>Haloquadratum walsbyi: limited diversity in a global pond.</title>
        <authorList>
            <person name="Dyall-Smith M."/>
            <person name="Pfeiffer F."/>
            <person name="Klee K."/>
            <person name="Palm P."/>
            <person name="Gross K."/>
            <person name="Schuster S.C."/>
            <person name="Rampp M."/>
            <person name="Oesterhelt D."/>
        </authorList>
    </citation>
    <scope>NUCLEOTIDE SEQUENCE [LARGE SCALE GENOMIC DNA]</scope>
    <source>
        <strain evidence="11">DSM 16854 / JCM 12705 / C23</strain>
    </source>
</reference>
<dbReference type="HOGENOM" id="CLU_013430_3_6_2"/>
<organism evidence="10 11">
    <name type="scientific">Haloquadratum walsbyi (strain DSM 16854 / JCM 12705 / C23)</name>
    <dbReference type="NCBI Taxonomy" id="768065"/>
    <lineage>
        <taxon>Archaea</taxon>
        <taxon>Methanobacteriati</taxon>
        <taxon>Methanobacteriota</taxon>
        <taxon>Stenosarchaea group</taxon>
        <taxon>Halobacteria</taxon>
        <taxon>Halobacteriales</taxon>
        <taxon>Haloferacaceae</taxon>
        <taxon>Haloquadratum</taxon>
    </lineage>
</organism>
<dbReference type="PANTHER" id="PTHR43840">
    <property type="entry name" value="MITOCHONDRIAL METAL TRANSPORTER 1-RELATED"/>
    <property type="match status" value="1"/>
</dbReference>
<dbReference type="OrthoDB" id="8907at2157"/>